<proteinExistence type="predicted"/>
<comment type="caution">
    <text evidence="1">The sequence shown here is derived from an EMBL/GenBank/DDBJ whole genome shotgun (WGS) entry which is preliminary data.</text>
</comment>
<dbReference type="EMBL" id="JAOTPL010000004">
    <property type="protein sequence ID" value="MCU7693710.1"/>
    <property type="molecule type" value="Genomic_DNA"/>
</dbReference>
<evidence type="ECO:0000313" key="1">
    <source>
        <dbReference type="EMBL" id="MCU7693710.1"/>
    </source>
</evidence>
<reference evidence="1" key="1">
    <citation type="submission" date="2022-10" db="EMBL/GenBank/DDBJ databases">
        <authorList>
            <person name="Kim H.S."/>
            <person name="Kim J.-S."/>
            <person name="Suh M.K."/>
            <person name="Eom M.K."/>
            <person name="Lee J.-S."/>
        </authorList>
    </citation>
    <scope>NUCLEOTIDE SEQUENCE</scope>
    <source>
        <strain evidence="1">LIP-5</strain>
    </source>
</reference>
<evidence type="ECO:0000313" key="2">
    <source>
        <dbReference type="Proteomes" id="UP001209317"/>
    </source>
</evidence>
<gene>
    <name evidence="1" type="ORF">OD355_04170</name>
</gene>
<keyword evidence="2" id="KW-1185">Reference proteome</keyword>
<dbReference type="RefSeq" id="WP_263037197.1">
    <property type="nucleotide sequence ID" value="NZ_JAOTPL010000004.1"/>
</dbReference>
<protein>
    <submittedName>
        <fullName evidence="1">Uncharacterized protein</fullName>
    </submittedName>
</protein>
<organism evidence="1 2">
    <name type="scientific">Haoranjiania flava</name>
    <dbReference type="NCBI Taxonomy" id="1856322"/>
    <lineage>
        <taxon>Bacteria</taxon>
        <taxon>Pseudomonadati</taxon>
        <taxon>Bacteroidota</taxon>
        <taxon>Chitinophagia</taxon>
        <taxon>Chitinophagales</taxon>
        <taxon>Chitinophagaceae</taxon>
        <taxon>Haoranjiania</taxon>
    </lineage>
</organism>
<dbReference type="Proteomes" id="UP001209317">
    <property type="component" value="Unassembled WGS sequence"/>
</dbReference>
<dbReference type="AlphaFoldDB" id="A0AAE3IME3"/>
<accession>A0AAE3IME3</accession>
<name>A0AAE3IME3_9BACT</name>
<sequence length="139" mass="16203">MKSTIIPSLLSATFFLFFHNANSQQIVDIRFNLYADSVKTTIDNYINVEGKLSNGRYIPLTEKEISFSSDYGRWKGNCLLIDKKDNLNAIKITASLKSNPEIQKSTTVYVQKYDDPGYYLTEQDYMNQLRKRQQRSRRL</sequence>